<organism evidence="1 2">
    <name type="scientific">Bythopirellula polymerisocia</name>
    <dbReference type="NCBI Taxonomy" id="2528003"/>
    <lineage>
        <taxon>Bacteria</taxon>
        <taxon>Pseudomonadati</taxon>
        <taxon>Planctomycetota</taxon>
        <taxon>Planctomycetia</taxon>
        <taxon>Pirellulales</taxon>
        <taxon>Lacipirellulaceae</taxon>
        <taxon>Bythopirellula</taxon>
    </lineage>
</organism>
<dbReference type="Proteomes" id="UP000318437">
    <property type="component" value="Unassembled WGS sequence"/>
</dbReference>
<dbReference type="EMBL" id="SJPS01000003">
    <property type="protein sequence ID" value="TWU27825.1"/>
    <property type="molecule type" value="Genomic_DNA"/>
</dbReference>
<evidence type="ECO:0000313" key="2">
    <source>
        <dbReference type="Proteomes" id="UP000318437"/>
    </source>
</evidence>
<comment type="caution">
    <text evidence="1">The sequence shown here is derived from an EMBL/GenBank/DDBJ whole genome shotgun (WGS) entry which is preliminary data.</text>
</comment>
<evidence type="ECO:0000313" key="1">
    <source>
        <dbReference type="EMBL" id="TWU27825.1"/>
    </source>
</evidence>
<reference evidence="1 2" key="1">
    <citation type="submission" date="2019-02" db="EMBL/GenBank/DDBJ databases">
        <title>Deep-cultivation of Planctomycetes and their phenomic and genomic characterization uncovers novel biology.</title>
        <authorList>
            <person name="Wiegand S."/>
            <person name="Jogler M."/>
            <person name="Boedeker C."/>
            <person name="Pinto D."/>
            <person name="Vollmers J."/>
            <person name="Rivas-Marin E."/>
            <person name="Kohn T."/>
            <person name="Peeters S.H."/>
            <person name="Heuer A."/>
            <person name="Rast P."/>
            <person name="Oberbeckmann S."/>
            <person name="Bunk B."/>
            <person name="Jeske O."/>
            <person name="Meyerdierks A."/>
            <person name="Storesund J.E."/>
            <person name="Kallscheuer N."/>
            <person name="Luecker S."/>
            <person name="Lage O.M."/>
            <person name="Pohl T."/>
            <person name="Merkel B.J."/>
            <person name="Hornburger P."/>
            <person name="Mueller R.-W."/>
            <person name="Bruemmer F."/>
            <person name="Labrenz M."/>
            <person name="Spormann A.M."/>
            <person name="Op Den Camp H."/>
            <person name="Overmann J."/>
            <person name="Amann R."/>
            <person name="Jetten M.S.M."/>
            <person name="Mascher T."/>
            <person name="Medema M.H."/>
            <person name="Devos D.P."/>
            <person name="Kaster A.-K."/>
            <person name="Ovreas L."/>
            <person name="Rohde M."/>
            <person name="Galperin M.Y."/>
            <person name="Jogler C."/>
        </authorList>
    </citation>
    <scope>NUCLEOTIDE SEQUENCE [LARGE SCALE GENOMIC DNA]</scope>
    <source>
        <strain evidence="1 2">Pla144</strain>
    </source>
</reference>
<dbReference type="AlphaFoldDB" id="A0A5C6CVG8"/>
<protein>
    <submittedName>
        <fullName evidence="1">Uncharacterized protein</fullName>
    </submittedName>
</protein>
<proteinExistence type="predicted"/>
<name>A0A5C6CVG8_9BACT</name>
<accession>A0A5C6CVG8</accession>
<gene>
    <name evidence="1" type="ORF">Pla144_26020</name>
</gene>
<sequence>MPAELNGQDCECGVIFCKPKRFVPKYFIPKGYQSCVRMLNPLKDSKDFHNGH</sequence>
<keyword evidence="2" id="KW-1185">Reference proteome</keyword>